<keyword evidence="2" id="KW-0472">Membrane</keyword>
<dbReference type="EMBL" id="BAAAMY010000002">
    <property type="protein sequence ID" value="GAA1912015.1"/>
    <property type="molecule type" value="Genomic_DNA"/>
</dbReference>
<keyword evidence="5" id="KW-1185">Reference proteome</keyword>
<feature type="region of interest" description="Disordered" evidence="1">
    <location>
        <begin position="309"/>
        <end position="331"/>
    </location>
</feature>
<dbReference type="InterPro" id="IPR002931">
    <property type="entry name" value="Transglutaminase-like"/>
</dbReference>
<dbReference type="InterPro" id="IPR052901">
    <property type="entry name" value="Bact_TGase-like"/>
</dbReference>
<feature type="transmembrane region" description="Helical" evidence="2">
    <location>
        <begin position="61"/>
        <end position="83"/>
    </location>
</feature>
<dbReference type="Gene3D" id="3.10.620.30">
    <property type="match status" value="1"/>
</dbReference>
<dbReference type="PANTHER" id="PTHR42736:SF1">
    <property type="entry name" value="PROTEIN-GLUTAMINE GAMMA-GLUTAMYLTRANSFERASE"/>
    <property type="match status" value="1"/>
</dbReference>
<proteinExistence type="predicted"/>
<protein>
    <recommendedName>
        <fullName evidence="3">Transglutaminase-like domain-containing protein</fullName>
    </recommendedName>
</protein>
<feature type="transmembrane region" description="Helical" evidence="2">
    <location>
        <begin position="7"/>
        <end position="28"/>
    </location>
</feature>
<feature type="region of interest" description="Disordered" evidence="1">
    <location>
        <begin position="575"/>
        <end position="615"/>
    </location>
</feature>
<dbReference type="InterPro" id="IPR038765">
    <property type="entry name" value="Papain-like_cys_pep_sf"/>
</dbReference>
<dbReference type="RefSeq" id="WP_344005051.1">
    <property type="nucleotide sequence ID" value="NZ_BAAAMY010000002.1"/>
</dbReference>
<evidence type="ECO:0000259" key="3">
    <source>
        <dbReference type="SMART" id="SM00460"/>
    </source>
</evidence>
<accession>A0ABP5AFX6</accession>
<organism evidence="4 5">
    <name type="scientific">Nocardioides lentus</name>
    <dbReference type="NCBI Taxonomy" id="338077"/>
    <lineage>
        <taxon>Bacteria</taxon>
        <taxon>Bacillati</taxon>
        <taxon>Actinomycetota</taxon>
        <taxon>Actinomycetes</taxon>
        <taxon>Propionibacteriales</taxon>
        <taxon>Nocardioidaceae</taxon>
        <taxon>Nocardioides</taxon>
    </lineage>
</organism>
<name>A0ABP5AFX6_9ACTN</name>
<evidence type="ECO:0000256" key="2">
    <source>
        <dbReference type="SAM" id="Phobius"/>
    </source>
</evidence>
<sequence>MSAGRDLRLSLTAMLTTWTAVLAWRGFTENADRFLVPLLVVGLAVAVTGTLGRLAALPSPVVVLAQLVVAGLGVLRDLTGAWVPGPATLGVARDVLVQAADSAVVYAAPVAGDVPPVEPLLLVAATACLLLVDVTACTLRRVPLAGLPLLTVYTLPVSMLGGGVAWWVFALPAAGFVSMLYQHTEAELDRWDAPSAGASGAPGGPGAADAAGFGVRTGGVRGTALGIGTAATALAVGVPLLVPTLGLAVLDGPGPGDGTDEITLDNPMADLNRDLRRPRDTPLLQVTTDDPDPSYLRISVLNRFSDNAWTSGDRDLPDSQLARGAQPEPVGVAADVPRTTEDWRIDVTDEFASTWLPAPYPAAGVRAQGAWKYDETTRDYIAAEDDLTTAGLSYETTALDLELDPERLALSDPGTTAVGAEFRDLPSDLPLEVVQLARAATSGADDDFGRAVALQQWFRRDGGFTYDLSVEPGNGSDALLAFLSDTPEGRTGYCEQFASAMAVMARSLGIPARVAVGFLQPEQVDDGGVWEYSSNDLHAWPELFFPGAGWVRFEPTPAGRAADVPSYTQGVTGAQEVPEVTPGQGSEQAPDLGEDPGGAGATSRAPTTGTGSATRREGVDVAAVLSWAGGLLLVAGLAAGPRGLRTARSRRRWARDPVEAAWAELADTVVDHGRTWPSDRSPAEVRRVVGPPLEQAPDTGAGRVGDALDRLVGAVEVSRYAPSAPPPDTTGLRLDVETLREALAATSSRPTRLAALWLARSLLRRPAPRGRGTTRRPVAGSPAGATVVDQLT</sequence>
<keyword evidence="2" id="KW-1133">Transmembrane helix</keyword>
<dbReference type="SUPFAM" id="SSF54001">
    <property type="entry name" value="Cysteine proteinases"/>
    <property type="match status" value="1"/>
</dbReference>
<dbReference type="PANTHER" id="PTHR42736">
    <property type="entry name" value="PROTEIN-GLUTAMINE GAMMA-GLUTAMYLTRANSFERASE"/>
    <property type="match status" value="1"/>
</dbReference>
<keyword evidence="2" id="KW-0812">Transmembrane</keyword>
<evidence type="ECO:0000256" key="1">
    <source>
        <dbReference type="SAM" id="MobiDB-lite"/>
    </source>
</evidence>
<evidence type="ECO:0000313" key="5">
    <source>
        <dbReference type="Proteomes" id="UP001501612"/>
    </source>
</evidence>
<reference evidence="5" key="1">
    <citation type="journal article" date="2019" name="Int. J. Syst. Evol. Microbiol.">
        <title>The Global Catalogue of Microorganisms (GCM) 10K type strain sequencing project: providing services to taxonomists for standard genome sequencing and annotation.</title>
        <authorList>
            <consortium name="The Broad Institute Genomics Platform"/>
            <consortium name="The Broad Institute Genome Sequencing Center for Infectious Disease"/>
            <person name="Wu L."/>
            <person name="Ma J."/>
        </authorList>
    </citation>
    <scope>NUCLEOTIDE SEQUENCE [LARGE SCALE GENOMIC DNA]</scope>
    <source>
        <strain evidence="5">JCM 14046</strain>
    </source>
</reference>
<gene>
    <name evidence="4" type="ORF">GCM10009737_11900</name>
</gene>
<dbReference type="Pfam" id="PF01841">
    <property type="entry name" value="Transglut_core"/>
    <property type="match status" value="1"/>
</dbReference>
<feature type="domain" description="Transglutaminase-like" evidence="3">
    <location>
        <begin position="486"/>
        <end position="557"/>
    </location>
</feature>
<feature type="compositionally biased region" description="Polar residues" evidence="1">
    <location>
        <begin position="604"/>
        <end position="613"/>
    </location>
</feature>
<dbReference type="Proteomes" id="UP001501612">
    <property type="component" value="Unassembled WGS sequence"/>
</dbReference>
<evidence type="ECO:0000313" key="4">
    <source>
        <dbReference type="EMBL" id="GAA1912015.1"/>
    </source>
</evidence>
<feature type="transmembrane region" description="Helical" evidence="2">
    <location>
        <begin position="146"/>
        <end position="169"/>
    </location>
</feature>
<feature type="transmembrane region" description="Helical" evidence="2">
    <location>
        <begin position="120"/>
        <end position="139"/>
    </location>
</feature>
<dbReference type="Pfam" id="PF11992">
    <property type="entry name" value="TgpA_N"/>
    <property type="match status" value="1"/>
</dbReference>
<feature type="region of interest" description="Disordered" evidence="1">
    <location>
        <begin position="767"/>
        <end position="792"/>
    </location>
</feature>
<comment type="caution">
    <text evidence="4">The sequence shown here is derived from an EMBL/GenBank/DDBJ whole genome shotgun (WGS) entry which is preliminary data.</text>
</comment>
<dbReference type="SMART" id="SM00460">
    <property type="entry name" value="TGc"/>
    <property type="match status" value="1"/>
</dbReference>
<feature type="transmembrane region" description="Helical" evidence="2">
    <location>
        <begin position="34"/>
        <end position="54"/>
    </location>
</feature>
<dbReference type="InterPro" id="IPR021878">
    <property type="entry name" value="TgpA_N"/>
</dbReference>